<dbReference type="PANTHER" id="PTHR30471">
    <property type="entry name" value="DNA REPAIR PROTEIN RADC"/>
    <property type="match status" value="1"/>
</dbReference>
<dbReference type="CDD" id="cd08071">
    <property type="entry name" value="MPN_DUF2466"/>
    <property type="match status" value="1"/>
</dbReference>
<comment type="caution">
    <text evidence="7">The sequence shown here is derived from an EMBL/GenBank/DDBJ whole genome shotgun (WGS) entry which is preliminary data.</text>
</comment>
<dbReference type="InterPro" id="IPR001405">
    <property type="entry name" value="UPF0758"/>
</dbReference>
<dbReference type="EMBL" id="LPDO01000040">
    <property type="protein sequence ID" value="KVT58052.1"/>
    <property type="molecule type" value="Genomic_DNA"/>
</dbReference>
<dbReference type="InterPro" id="IPR020891">
    <property type="entry name" value="UPF0758_CS"/>
</dbReference>
<evidence type="ECO:0000259" key="6">
    <source>
        <dbReference type="PROSITE" id="PS50249"/>
    </source>
</evidence>
<dbReference type="PROSITE" id="PS50249">
    <property type="entry name" value="MPN"/>
    <property type="match status" value="1"/>
</dbReference>
<protein>
    <submittedName>
        <fullName evidence="7">DNA repair protein RadC</fullName>
    </submittedName>
</protein>
<dbReference type="GO" id="GO:0046872">
    <property type="term" value="F:metal ion binding"/>
    <property type="evidence" value="ECO:0007669"/>
    <property type="project" value="UniProtKB-KW"/>
</dbReference>
<evidence type="ECO:0000256" key="2">
    <source>
        <dbReference type="ARBA" id="ARBA00022723"/>
    </source>
</evidence>
<gene>
    <name evidence="7" type="ORF">WK53_28855</name>
</gene>
<evidence type="ECO:0000313" key="8">
    <source>
        <dbReference type="Proteomes" id="UP000056732"/>
    </source>
</evidence>
<dbReference type="Pfam" id="PF04002">
    <property type="entry name" value="RadC"/>
    <property type="match status" value="1"/>
</dbReference>
<evidence type="ECO:0000256" key="3">
    <source>
        <dbReference type="ARBA" id="ARBA00022801"/>
    </source>
</evidence>
<dbReference type="PANTHER" id="PTHR30471:SF3">
    <property type="entry name" value="UPF0758 PROTEIN YEES-RELATED"/>
    <property type="match status" value="1"/>
</dbReference>
<dbReference type="Proteomes" id="UP000056732">
    <property type="component" value="Unassembled WGS sequence"/>
</dbReference>
<feature type="domain" description="MPN" evidence="6">
    <location>
        <begin position="43"/>
        <end position="165"/>
    </location>
</feature>
<sequence length="165" mass="18194">MLASLSRVDRPSLTSSTLTSAEHQLIQDAIAVLERRLFQRGPALTRPQDVVDFLRLTLTREDREVFTVVFLDTRHRVIAVEPLFFGTIDGAQVAPRVILHRALLLNSAALIAAHNHPSGATVPSDADRALTTELTALLRRVDIRLLDHFVIGQGEPFSFAQAGLL</sequence>
<dbReference type="InterPro" id="IPR025657">
    <property type="entry name" value="RadC_JAB"/>
</dbReference>
<dbReference type="GO" id="GO:0006508">
    <property type="term" value="P:proteolysis"/>
    <property type="evidence" value="ECO:0007669"/>
    <property type="project" value="UniProtKB-KW"/>
</dbReference>
<accession>A0AAW3NHI3</accession>
<evidence type="ECO:0000313" key="7">
    <source>
        <dbReference type="EMBL" id="KVT58052.1"/>
    </source>
</evidence>
<reference evidence="7 8" key="1">
    <citation type="submission" date="2015-11" db="EMBL/GenBank/DDBJ databases">
        <title>Expanding the genomic diversity of Burkholderia species for the development of highly accurate diagnostics.</title>
        <authorList>
            <person name="Sahl J."/>
            <person name="Keim P."/>
            <person name="Wagner D."/>
        </authorList>
    </citation>
    <scope>NUCLEOTIDE SEQUENCE [LARGE SCALE GENOMIC DNA]</scope>
    <source>
        <strain evidence="7 8">MSMB1137WGS</strain>
    </source>
</reference>
<name>A0AAW3NHI3_9BURK</name>
<keyword evidence="5" id="KW-0482">Metalloprotease</keyword>
<organism evidence="7 8">
    <name type="scientific">Burkholderia ubonensis</name>
    <dbReference type="NCBI Taxonomy" id="101571"/>
    <lineage>
        <taxon>Bacteria</taxon>
        <taxon>Pseudomonadati</taxon>
        <taxon>Pseudomonadota</taxon>
        <taxon>Betaproteobacteria</taxon>
        <taxon>Burkholderiales</taxon>
        <taxon>Burkholderiaceae</taxon>
        <taxon>Burkholderia</taxon>
        <taxon>Burkholderia cepacia complex</taxon>
    </lineage>
</organism>
<dbReference type="RefSeq" id="WP_059926991.1">
    <property type="nucleotide sequence ID" value="NZ_LPDO01000040.1"/>
</dbReference>
<evidence type="ECO:0000256" key="4">
    <source>
        <dbReference type="ARBA" id="ARBA00022833"/>
    </source>
</evidence>
<keyword evidence="4" id="KW-0862">Zinc</keyword>
<keyword evidence="2" id="KW-0479">Metal-binding</keyword>
<keyword evidence="1" id="KW-0645">Protease</keyword>
<evidence type="ECO:0000256" key="1">
    <source>
        <dbReference type="ARBA" id="ARBA00022670"/>
    </source>
</evidence>
<keyword evidence="3" id="KW-0378">Hydrolase</keyword>
<dbReference type="PROSITE" id="PS01302">
    <property type="entry name" value="UPF0758"/>
    <property type="match status" value="1"/>
</dbReference>
<evidence type="ECO:0000256" key="5">
    <source>
        <dbReference type="ARBA" id="ARBA00023049"/>
    </source>
</evidence>
<dbReference type="Gene3D" id="3.40.140.10">
    <property type="entry name" value="Cytidine Deaminase, domain 2"/>
    <property type="match status" value="1"/>
</dbReference>
<dbReference type="InterPro" id="IPR037518">
    <property type="entry name" value="MPN"/>
</dbReference>
<dbReference type="AlphaFoldDB" id="A0AAW3NHI3"/>
<proteinExistence type="predicted"/>
<dbReference type="GO" id="GO:0008237">
    <property type="term" value="F:metallopeptidase activity"/>
    <property type="evidence" value="ECO:0007669"/>
    <property type="project" value="UniProtKB-KW"/>
</dbReference>